<dbReference type="AlphaFoldDB" id="A0A4Q1BT41"/>
<dbReference type="InterPro" id="IPR045063">
    <property type="entry name" value="Dynamin_N"/>
</dbReference>
<dbReference type="InterPro" id="IPR003130">
    <property type="entry name" value="GED"/>
</dbReference>
<dbReference type="GO" id="GO:0000266">
    <property type="term" value="P:mitochondrial fission"/>
    <property type="evidence" value="ECO:0007669"/>
    <property type="project" value="TreeGrafter"/>
</dbReference>
<feature type="domain" description="GED" evidence="4">
    <location>
        <begin position="802"/>
        <end position="893"/>
    </location>
</feature>
<dbReference type="GO" id="GO:0016020">
    <property type="term" value="C:membrane"/>
    <property type="evidence" value="ECO:0007669"/>
    <property type="project" value="TreeGrafter"/>
</dbReference>
<dbReference type="GO" id="GO:0005874">
    <property type="term" value="C:microtubule"/>
    <property type="evidence" value="ECO:0007669"/>
    <property type="project" value="TreeGrafter"/>
</dbReference>
<keyword evidence="7" id="KW-1185">Reference proteome</keyword>
<evidence type="ECO:0000256" key="3">
    <source>
        <dbReference type="SAM" id="MobiDB-lite"/>
    </source>
</evidence>
<dbReference type="OrthoDB" id="5061070at2759"/>
<dbReference type="InParanoid" id="A0A4Q1BT41"/>
<reference evidence="6 7" key="1">
    <citation type="submission" date="2016-06" db="EMBL/GenBank/DDBJ databases">
        <title>Evolution of pathogenesis and genome organization in the Tremellales.</title>
        <authorList>
            <person name="Cuomo C."/>
            <person name="Litvintseva A."/>
            <person name="Heitman J."/>
            <person name="Chen Y."/>
            <person name="Sun S."/>
            <person name="Springer D."/>
            <person name="Dromer F."/>
            <person name="Young S."/>
            <person name="Zeng Q."/>
            <person name="Chapman S."/>
            <person name="Gujja S."/>
            <person name="Saif S."/>
            <person name="Birren B."/>
        </authorList>
    </citation>
    <scope>NUCLEOTIDE SEQUENCE [LARGE SCALE GENOMIC DNA]</scope>
    <source>
        <strain evidence="6 7">ATCC 28783</strain>
    </source>
</reference>
<dbReference type="GO" id="GO:0005525">
    <property type="term" value="F:GTP binding"/>
    <property type="evidence" value="ECO:0007669"/>
    <property type="project" value="InterPro"/>
</dbReference>
<dbReference type="GO" id="GO:0008017">
    <property type="term" value="F:microtubule binding"/>
    <property type="evidence" value="ECO:0007669"/>
    <property type="project" value="TreeGrafter"/>
</dbReference>
<feature type="region of interest" description="Disordered" evidence="3">
    <location>
        <begin position="719"/>
        <end position="754"/>
    </location>
</feature>
<dbReference type="SMART" id="SM00302">
    <property type="entry name" value="GED"/>
    <property type="match status" value="1"/>
</dbReference>
<evidence type="ECO:0000313" key="6">
    <source>
        <dbReference type="EMBL" id="RXK41223.1"/>
    </source>
</evidence>
<dbReference type="GO" id="GO:0005739">
    <property type="term" value="C:mitochondrion"/>
    <property type="evidence" value="ECO:0007669"/>
    <property type="project" value="TreeGrafter"/>
</dbReference>
<dbReference type="VEuPathDB" id="FungiDB:TREMEDRAFT_31325"/>
<dbReference type="GO" id="GO:0005777">
    <property type="term" value="C:peroxisome"/>
    <property type="evidence" value="ECO:0007669"/>
    <property type="project" value="TreeGrafter"/>
</dbReference>
<dbReference type="GO" id="GO:0003924">
    <property type="term" value="F:GTPase activity"/>
    <property type="evidence" value="ECO:0007669"/>
    <property type="project" value="InterPro"/>
</dbReference>
<feature type="domain" description="Dynamin-type G" evidence="5">
    <location>
        <begin position="25"/>
        <end position="389"/>
    </location>
</feature>
<dbReference type="PANTHER" id="PTHR11566">
    <property type="entry name" value="DYNAMIN"/>
    <property type="match status" value="1"/>
</dbReference>
<feature type="compositionally biased region" description="Polar residues" evidence="3">
    <location>
        <begin position="140"/>
        <end position="150"/>
    </location>
</feature>
<dbReference type="PROSITE" id="PS51718">
    <property type="entry name" value="G_DYNAMIN_2"/>
    <property type="match status" value="1"/>
</dbReference>
<dbReference type="GO" id="GO:0048312">
    <property type="term" value="P:intracellular distribution of mitochondria"/>
    <property type="evidence" value="ECO:0007669"/>
    <property type="project" value="TreeGrafter"/>
</dbReference>
<dbReference type="InterPro" id="IPR001401">
    <property type="entry name" value="Dynamin_GTPase"/>
</dbReference>
<proteinExistence type="predicted"/>
<gene>
    <name evidence="6" type="ORF">M231_01373</name>
</gene>
<feature type="region of interest" description="Disordered" evidence="3">
    <location>
        <begin position="71"/>
        <end position="169"/>
    </location>
</feature>
<sequence>MSMDGDLIALVNKLQDTFNAIGGETVDLPQIVVVGSQSSGKSSVLETIVGRDFLPRGQGIVTRRPLILQLIHTPGPDDSQNASSRPSTETRSRIPSGTSLTGGNGNGNGSLASSSGTSFKRSPRVGGNLAPGEDGYLPQLEQTQSFSSRSEVGVGSGAGVIRPGGTKMGNGEGAEYAEFLHMNRRFTDFDEIRKEIEAETFRVAGQNKGVSRLPINLKIYGPGVLNLTLVDLPGLTKVPVGDQPTDIERQIKSLVLDYISKPNAVILAVSPANVDLANSDALKLARSVDPRGLRTLGVLTKLDLMDAGTNALDVLTGRTYPLKLGFVGVVNRSQQDIMSDVPLEEAKKKEEEFFRSHAVYRNIAHRCGTRYLAKTLNSVLMSHIREKLPDMKARLNTLMGQTQQELNAFGDATFLGEQHRGSLILKLMTEFSKDFVSSIDGTSLEISTKELCGGARVYFIFNEVFGHALQNIDPTLNLSLTDIRTAIRNSTGPRPSLFVPEVAFDLLVKPQIKLLEPPSLRCVELVYEELMKICHNCTSPELQRFPRLLTQLVEVVSELLRERLGPTSEYVSSLIAIQAAYINTNHPDFVAGSAAIARAGAPKPQPMQKEPSHHSSGEEEEVASSGSGSTAPNGAPIPNIHHPRSASTSVPDNRRPSNTKGPEGKTRNHHRAASGSVANLNPNTNQTNPSLLAMNSSPHGAKESFLNYFFGGPNGSTPSLVPGSTNSSMSTDARFERVGESRRQMGSGFNGRELLPDLNKRQVSRSGLDGSTAFDMKSLGKHLEAGPVDHPLHLTPREEMETTLIRSLIASYFGIVRQTIQDLVPKAVMHLLVNFSRDAVQQRLVTSLYKPELFAELLYEDDALVAERTRVKALLDAYKEAFRVLSEVSLKSS</sequence>
<dbReference type="FunCoup" id="A0A4Q1BT41">
    <property type="interactions" value="637"/>
</dbReference>
<dbReference type="InterPro" id="IPR027417">
    <property type="entry name" value="P-loop_NTPase"/>
</dbReference>
<name>A0A4Q1BT41_TREME</name>
<dbReference type="Pfam" id="PF01031">
    <property type="entry name" value="Dynamin_M"/>
    <property type="match status" value="1"/>
</dbReference>
<keyword evidence="2" id="KW-0342">GTP-binding</keyword>
<dbReference type="Pfam" id="PF00350">
    <property type="entry name" value="Dynamin_N"/>
    <property type="match status" value="1"/>
</dbReference>
<feature type="compositionally biased region" description="Polar residues" evidence="3">
    <location>
        <begin position="719"/>
        <end position="731"/>
    </location>
</feature>
<evidence type="ECO:0000259" key="5">
    <source>
        <dbReference type="PROSITE" id="PS51718"/>
    </source>
</evidence>
<evidence type="ECO:0000259" key="4">
    <source>
        <dbReference type="PROSITE" id="PS51388"/>
    </source>
</evidence>
<dbReference type="GO" id="GO:0006897">
    <property type="term" value="P:endocytosis"/>
    <property type="evidence" value="ECO:0007669"/>
    <property type="project" value="TreeGrafter"/>
</dbReference>
<accession>A0A4Q1BT41</accession>
<dbReference type="InterPro" id="IPR000375">
    <property type="entry name" value="Dynamin_stalk"/>
</dbReference>
<feature type="compositionally biased region" description="Polar residues" evidence="3">
    <location>
        <begin position="645"/>
        <end position="660"/>
    </location>
</feature>
<dbReference type="Pfam" id="PF02212">
    <property type="entry name" value="GED"/>
    <property type="match status" value="1"/>
</dbReference>
<comment type="caution">
    <text evidence="6">The sequence shown here is derived from an EMBL/GenBank/DDBJ whole genome shotgun (WGS) entry which is preliminary data.</text>
</comment>
<dbReference type="InterPro" id="IPR022812">
    <property type="entry name" value="Dynamin"/>
</dbReference>
<keyword evidence="1" id="KW-0547">Nucleotide-binding</keyword>
<organism evidence="6 7">
    <name type="scientific">Tremella mesenterica</name>
    <name type="common">Jelly fungus</name>
    <dbReference type="NCBI Taxonomy" id="5217"/>
    <lineage>
        <taxon>Eukaryota</taxon>
        <taxon>Fungi</taxon>
        <taxon>Dikarya</taxon>
        <taxon>Basidiomycota</taxon>
        <taxon>Agaricomycotina</taxon>
        <taxon>Tremellomycetes</taxon>
        <taxon>Tremellales</taxon>
        <taxon>Tremellaceae</taxon>
        <taxon>Tremella</taxon>
    </lineage>
</organism>
<evidence type="ECO:0000313" key="7">
    <source>
        <dbReference type="Proteomes" id="UP000289152"/>
    </source>
</evidence>
<dbReference type="PROSITE" id="PS51388">
    <property type="entry name" value="GED"/>
    <property type="match status" value="1"/>
</dbReference>
<feature type="compositionally biased region" description="Low complexity" evidence="3">
    <location>
        <begin position="109"/>
        <end position="118"/>
    </location>
</feature>
<dbReference type="PRINTS" id="PR00195">
    <property type="entry name" value="DYNAMIN"/>
</dbReference>
<evidence type="ECO:0000256" key="2">
    <source>
        <dbReference type="ARBA" id="ARBA00023134"/>
    </source>
</evidence>
<dbReference type="InterPro" id="IPR020850">
    <property type="entry name" value="GED_dom"/>
</dbReference>
<dbReference type="CDD" id="cd08771">
    <property type="entry name" value="DLP_1"/>
    <property type="match status" value="1"/>
</dbReference>
<dbReference type="SMART" id="SM00053">
    <property type="entry name" value="DYNc"/>
    <property type="match status" value="1"/>
</dbReference>
<dbReference type="EMBL" id="SDIL01000010">
    <property type="protein sequence ID" value="RXK41223.1"/>
    <property type="molecule type" value="Genomic_DNA"/>
</dbReference>
<feature type="compositionally biased region" description="Polar residues" evidence="3">
    <location>
        <begin position="676"/>
        <end position="698"/>
    </location>
</feature>
<dbReference type="Gene3D" id="1.20.120.1240">
    <property type="entry name" value="Dynamin, middle domain"/>
    <property type="match status" value="2"/>
</dbReference>
<dbReference type="Proteomes" id="UP000289152">
    <property type="component" value="Unassembled WGS sequence"/>
</dbReference>
<dbReference type="InterPro" id="IPR030381">
    <property type="entry name" value="G_DYNAMIN_dom"/>
</dbReference>
<dbReference type="SUPFAM" id="SSF52540">
    <property type="entry name" value="P-loop containing nucleoside triphosphate hydrolases"/>
    <property type="match status" value="1"/>
</dbReference>
<feature type="compositionally biased region" description="Polar residues" evidence="3">
    <location>
        <begin position="78"/>
        <end position="95"/>
    </location>
</feature>
<dbReference type="Gene3D" id="3.40.50.300">
    <property type="entry name" value="P-loop containing nucleotide triphosphate hydrolases"/>
    <property type="match status" value="1"/>
</dbReference>
<protein>
    <submittedName>
        <fullName evidence="6">Dynamin-A</fullName>
    </submittedName>
</protein>
<dbReference type="GO" id="GO:0016559">
    <property type="term" value="P:peroxisome fission"/>
    <property type="evidence" value="ECO:0007669"/>
    <property type="project" value="TreeGrafter"/>
</dbReference>
<feature type="region of interest" description="Disordered" evidence="3">
    <location>
        <begin position="599"/>
        <end position="698"/>
    </location>
</feature>
<feature type="compositionally biased region" description="Basic and acidic residues" evidence="3">
    <location>
        <begin position="733"/>
        <end position="743"/>
    </location>
</feature>
<dbReference type="STRING" id="5217.A0A4Q1BT41"/>
<dbReference type="PANTHER" id="PTHR11566:SF235">
    <property type="entry name" value="DYNAMIN-RELATED PROTEIN DNM1"/>
    <property type="match status" value="1"/>
</dbReference>
<evidence type="ECO:0000256" key="1">
    <source>
        <dbReference type="ARBA" id="ARBA00022741"/>
    </source>
</evidence>